<dbReference type="PANTHER" id="PTHR30093">
    <property type="entry name" value="GENERAL SECRETION PATHWAY PROTEIN G"/>
    <property type="match status" value="1"/>
</dbReference>
<dbReference type="SUPFAM" id="SSF54523">
    <property type="entry name" value="Pili subunits"/>
    <property type="match status" value="1"/>
</dbReference>
<evidence type="ECO:0000259" key="2">
    <source>
        <dbReference type="Pfam" id="PF07596"/>
    </source>
</evidence>
<dbReference type="GO" id="GO:0015628">
    <property type="term" value="P:protein secretion by the type II secretion system"/>
    <property type="evidence" value="ECO:0007669"/>
    <property type="project" value="InterPro"/>
</dbReference>
<evidence type="ECO:0000256" key="1">
    <source>
        <dbReference type="ARBA" id="ARBA00022481"/>
    </source>
</evidence>
<reference evidence="3" key="1">
    <citation type="submission" date="2017-02" db="EMBL/GenBank/DDBJ databases">
        <title>Delving into the versatile metabolic prowess of the omnipresent phylum Bacteroidetes.</title>
        <authorList>
            <person name="Nobu M.K."/>
            <person name="Mei R."/>
            <person name="Narihiro T."/>
            <person name="Kuroda K."/>
            <person name="Liu W.-T."/>
        </authorList>
    </citation>
    <scope>NUCLEOTIDE SEQUENCE</scope>
    <source>
        <strain evidence="3">ADurb.Bin131</strain>
    </source>
</reference>
<name>A0A1V6C5L0_UNCT6</name>
<keyword evidence="1" id="KW-0488">Methylation</keyword>
<sequence length="241" mass="25820">MKKKGFTLIELLVVIAIIAILASMLLPALSRAREQARRSVCMSNLKQIGLALKMYSQDYDESFPYRGEPTLSNETAYAMCYLFGRVWNTTGPASKPCPNYLKNTGMIVCPSARDIKYNGDPENTTVAFNPTFSSDPNVTNDNCSYAYGCGLDEQTNVESVIVADKVSGKGSNALWATAFPASVTVRSGLDNHGGDGINVLYVGGNASWVAADKDGNLDTIKLGNGQVTVTTAINANGVRNP</sequence>
<evidence type="ECO:0000313" key="3">
    <source>
        <dbReference type="EMBL" id="OQB72176.1"/>
    </source>
</evidence>
<dbReference type="Pfam" id="PF07963">
    <property type="entry name" value="N_methyl"/>
    <property type="match status" value="1"/>
</dbReference>
<feature type="domain" description="DUF1559" evidence="2">
    <location>
        <begin position="31"/>
        <end position="67"/>
    </location>
</feature>
<accession>A0A1V6C5L0</accession>
<dbReference type="InterPro" id="IPR045584">
    <property type="entry name" value="Pilin-like"/>
</dbReference>
<proteinExistence type="predicted"/>
<dbReference type="AlphaFoldDB" id="A0A1V6C5L0"/>
<dbReference type="PROSITE" id="PS00409">
    <property type="entry name" value="PROKAR_NTER_METHYL"/>
    <property type="match status" value="1"/>
</dbReference>
<dbReference type="EMBL" id="MWDQ01000138">
    <property type="protein sequence ID" value="OQB72176.1"/>
    <property type="molecule type" value="Genomic_DNA"/>
</dbReference>
<dbReference type="Proteomes" id="UP000485562">
    <property type="component" value="Unassembled WGS sequence"/>
</dbReference>
<dbReference type="InterPro" id="IPR012902">
    <property type="entry name" value="N_methyl_site"/>
</dbReference>
<dbReference type="GO" id="GO:0015627">
    <property type="term" value="C:type II protein secretion system complex"/>
    <property type="evidence" value="ECO:0007669"/>
    <property type="project" value="InterPro"/>
</dbReference>
<dbReference type="NCBIfam" id="TIGR02532">
    <property type="entry name" value="IV_pilin_GFxxxE"/>
    <property type="match status" value="1"/>
</dbReference>
<dbReference type="Gene3D" id="3.30.700.10">
    <property type="entry name" value="Glycoprotein, Type 4 Pilin"/>
    <property type="match status" value="1"/>
</dbReference>
<dbReference type="PRINTS" id="PR00813">
    <property type="entry name" value="BCTERIALGSPG"/>
</dbReference>
<gene>
    <name evidence="3" type="primary">xcpT_10</name>
    <name evidence="3" type="ORF">BWX89_01419</name>
</gene>
<dbReference type="InterPro" id="IPR000983">
    <property type="entry name" value="Bac_GSPG_pilin"/>
</dbReference>
<dbReference type="Pfam" id="PF07596">
    <property type="entry name" value="SBP_bac_10"/>
    <property type="match status" value="1"/>
</dbReference>
<protein>
    <submittedName>
        <fullName evidence="3">Type II secretion system protein G</fullName>
    </submittedName>
</protein>
<comment type="caution">
    <text evidence="3">The sequence shown here is derived from an EMBL/GenBank/DDBJ whole genome shotgun (WGS) entry which is preliminary data.</text>
</comment>
<dbReference type="InterPro" id="IPR011453">
    <property type="entry name" value="DUF1559"/>
</dbReference>
<organism evidence="3">
    <name type="scientific">candidate division TA06 bacterium ADurb.Bin131</name>
    <dbReference type="NCBI Taxonomy" id="1852827"/>
    <lineage>
        <taxon>Bacteria</taxon>
        <taxon>Bacteria division TA06</taxon>
    </lineage>
</organism>